<dbReference type="PANTHER" id="PTHR46673:SF1">
    <property type="entry name" value="4F2 CELL-SURFACE ANTIGEN HEAVY CHAIN"/>
    <property type="match status" value="1"/>
</dbReference>
<accession>A0A212DHE2</accession>
<dbReference type="PANTHER" id="PTHR46673">
    <property type="entry name" value="4F2 CELL-SURFACE ANTIGEN HEAVY CHAIN"/>
    <property type="match status" value="1"/>
</dbReference>
<gene>
    <name evidence="2" type="ORF">Celaphus_00013362</name>
</gene>
<reference evidence="2 3" key="1">
    <citation type="journal article" date="2018" name="Mol. Genet. Genomics">
        <title>The red deer Cervus elaphus genome CerEla1.0: sequencing, annotating, genes, and chromosomes.</title>
        <authorList>
            <person name="Bana N.A."/>
            <person name="Nyiri A."/>
            <person name="Nagy J."/>
            <person name="Frank K."/>
            <person name="Nagy T."/>
            <person name="Steger V."/>
            <person name="Schiller M."/>
            <person name="Lakatos P."/>
            <person name="Sugar L."/>
            <person name="Horn P."/>
            <person name="Barta E."/>
            <person name="Orosz L."/>
        </authorList>
    </citation>
    <scope>NUCLEOTIDE SEQUENCE [LARGE SCALE GENOMIC DNA]</scope>
    <source>
        <strain evidence="2">Hungarian</strain>
    </source>
</reference>
<sequence length="94" mass="10317">MKGKAGAVIRGLGEASLELCFSISGLKERLDYLSTLKVKGVVLGPIHKNQEDDLTETNLEQIDPIFGSQEDFESLLHSAMKKGIQVILDLTPNY</sequence>
<proteinExistence type="predicted"/>
<dbReference type="GO" id="GO:0015823">
    <property type="term" value="P:phenylalanine transport"/>
    <property type="evidence" value="ECO:0007669"/>
    <property type="project" value="TreeGrafter"/>
</dbReference>
<evidence type="ECO:0000259" key="1">
    <source>
        <dbReference type="Pfam" id="PF00128"/>
    </source>
</evidence>
<evidence type="ECO:0000313" key="2">
    <source>
        <dbReference type="EMBL" id="OWK17564.1"/>
    </source>
</evidence>
<organism evidence="2 3">
    <name type="scientific">Cervus elaphus hippelaphus</name>
    <name type="common">European red deer</name>
    <dbReference type="NCBI Taxonomy" id="46360"/>
    <lineage>
        <taxon>Eukaryota</taxon>
        <taxon>Metazoa</taxon>
        <taxon>Chordata</taxon>
        <taxon>Craniata</taxon>
        <taxon>Vertebrata</taxon>
        <taxon>Euteleostomi</taxon>
        <taxon>Mammalia</taxon>
        <taxon>Eutheria</taxon>
        <taxon>Laurasiatheria</taxon>
        <taxon>Artiodactyla</taxon>
        <taxon>Ruminantia</taxon>
        <taxon>Pecora</taxon>
        <taxon>Cervidae</taxon>
        <taxon>Cervinae</taxon>
        <taxon>Cervus</taxon>
    </lineage>
</organism>
<comment type="caution">
    <text evidence="2">The sequence shown here is derived from an EMBL/GenBank/DDBJ whole genome shotgun (WGS) entry which is preliminary data.</text>
</comment>
<dbReference type="InterPro" id="IPR006047">
    <property type="entry name" value="GH13_cat_dom"/>
</dbReference>
<protein>
    <submittedName>
        <fullName evidence="2">SLC3A2</fullName>
    </submittedName>
</protein>
<dbReference type="InterPro" id="IPR017853">
    <property type="entry name" value="GH"/>
</dbReference>
<name>A0A212DHE2_CEREH</name>
<dbReference type="SUPFAM" id="SSF51445">
    <property type="entry name" value="(Trans)glycosidases"/>
    <property type="match status" value="1"/>
</dbReference>
<dbReference type="AlphaFoldDB" id="A0A212DHE2"/>
<dbReference type="GO" id="GO:0015190">
    <property type="term" value="F:L-leucine transmembrane transporter activity"/>
    <property type="evidence" value="ECO:0007669"/>
    <property type="project" value="TreeGrafter"/>
</dbReference>
<evidence type="ECO:0000313" key="3">
    <source>
        <dbReference type="Proteomes" id="UP000242450"/>
    </source>
</evidence>
<feature type="domain" description="Glycosyl hydrolase family 13 catalytic" evidence="1">
    <location>
        <begin position="23"/>
        <end position="93"/>
    </location>
</feature>
<keyword evidence="3" id="KW-1185">Reference proteome</keyword>
<dbReference type="EMBL" id="MKHE01000002">
    <property type="protein sequence ID" value="OWK17564.1"/>
    <property type="molecule type" value="Genomic_DNA"/>
</dbReference>
<dbReference type="Proteomes" id="UP000242450">
    <property type="component" value="Chromosome 2"/>
</dbReference>
<dbReference type="Pfam" id="PF00128">
    <property type="entry name" value="Alpha-amylase"/>
    <property type="match status" value="1"/>
</dbReference>
<dbReference type="GO" id="GO:1904273">
    <property type="term" value="P:L-alanine import across plasma membrane"/>
    <property type="evidence" value="ECO:0007669"/>
    <property type="project" value="TreeGrafter"/>
</dbReference>
<dbReference type="OrthoDB" id="1740265at2759"/>
<dbReference type="GO" id="GO:0015180">
    <property type="term" value="F:L-alanine transmembrane transporter activity"/>
    <property type="evidence" value="ECO:0007669"/>
    <property type="project" value="TreeGrafter"/>
</dbReference>
<dbReference type="GO" id="GO:0015173">
    <property type="term" value="F:aromatic amino acid transmembrane transporter activity"/>
    <property type="evidence" value="ECO:0007669"/>
    <property type="project" value="TreeGrafter"/>
</dbReference>
<dbReference type="GO" id="GO:1903801">
    <property type="term" value="P:L-leucine import across plasma membrane"/>
    <property type="evidence" value="ECO:0007669"/>
    <property type="project" value="TreeGrafter"/>
</dbReference>
<dbReference type="InterPro" id="IPR042280">
    <property type="entry name" value="SLC3A2"/>
</dbReference>
<dbReference type="GO" id="GO:0016323">
    <property type="term" value="C:basolateral plasma membrane"/>
    <property type="evidence" value="ECO:0007669"/>
    <property type="project" value="TreeGrafter"/>
</dbReference>
<dbReference type="GO" id="GO:0005975">
    <property type="term" value="P:carbohydrate metabolic process"/>
    <property type="evidence" value="ECO:0007669"/>
    <property type="project" value="InterPro"/>
</dbReference>
<dbReference type="GO" id="GO:0016324">
    <property type="term" value="C:apical plasma membrane"/>
    <property type="evidence" value="ECO:0007669"/>
    <property type="project" value="TreeGrafter"/>
</dbReference>
<dbReference type="Gene3D" id="3.20.20.80">
    <property type="entry name" value="Glycosidases"/>
    <property type="match status" value="1"/>
</dbReference>